<dbReference type="RefSeq" id="WP_265686535.1">
    <property type="nucleotide sequence ID" value="NZ_JAKRRX010000010.1"/>
</dbReference>
<evidence type="ECO:0000256" key="1">
    <source>
        <dbReference type="ARBA" id="ARBA00007583"/>
    </source>
</evidence>
<dbReference type="InterPro" id="IPR021520">
    <property type="entry name" value="Stealth_CR2"/>
</dbReference>
<organism evidence="5 6">
    <name type="scientific">Vibrio paucivorans</name>
    <dbReference type="NCBI Taxonomy" id="2829489"/>
    <lineage>
        <taxon>Bacteria</taxon>
        <taxon>Pseudomonadati</taxon>
        <taxon>Pseudomonadota</taxon>
        <taxon>Gammaproteobacteria</taxon>
        <taxon>Vibrionales</taxon>
        <taxon>Vibrionaceae</taxon>
        <taxon>Vibrio</taxon>
    </lineage>
</organism>
<comment type="similarity">
    <text evidence="1">Belongs to the stealth family.</text>
</comment>
<protein>
    <recommendedName>
        <fullName evidence="4">Stealth protein CR2 conserved region 2 domain-containing protein</fullName>
    </recommendedName>
</protein>
<dbReference type="GO" id="GO:0000271">
    <property type="term" value="P:polysaccharide biosynthetic process"/>
    <property type="evidence" value="ECO:0007669"/>
    <property type="project" value="UniProtKB-KW"/>
</dbReference>
<dbReference type="InterPro" id="IPR047141">
    <property type="entry name" value="Stealth"/>
</dbReference>
<gene>
    <name evidence="5" type="ORF">MD483_03110</name>
</gene>
<dbReference type="PANTHER" id="PTHR24045:SF0">
    <property type="entry name" value="N-ACETYLGLUCOSAMINE-1-PHOSPHOTRANSFERASE SUBUNITS ALPHA_BETA"/>
    <property type="match status" value="1"/>
</dbReference>
<sequence length="342" mass="40106">MKKTQPIDVVLLWVDSNDPNWRHCLGMHSSQKIDISNSTSRFRCWNSLNYIFRAFDTFIPWVNKVHFVTYGHLPSWLNIDHPKLNIVNHSDIFPEGHLPSFNSNAIEVNLNKIPSLSERFILFNDDTFVLSPLPRERFFNGGKPVDFLEQGVKREGWLYRLVKRKNLLSTSTINNNIEIINGMSSFSSLDSDIYLSERYSAKTRAKNWFFRKLYKEYSWFKLNHVPQPHLKSTIDDLWVSHPVALNRTSSNRFRSESDTTQYLFRYLNLVRGDFIPSKFEDTLSININNSKDISRLIDRLDGINLLSITDTEKLMGEDFEKATLLWRSYLDSILPHKSTFEI</sequence>
<evidence type="ECO:0000259" key="4">
    <source>
        <dbReference type="Pfam" id="PF11380"/>
    </source>
</evidence>
<dbReference type="EMBL" id="JAKRRX010000010">
    <property type="protein sequence ID" value="MCW8332820.1"/>
    <property type="molecule type" value="Genomic_DNA"/>
</dbReference>
<evidence type="ECO:0000313" key="6">
    <source>
        <dbReference type="Proteomes" id="UP001155586"/>
    </source>
</evidence>
<accession>A0A9X3CBX4</accession>
<name>A0A9X3CBX4_9VIBR</name>
<evidence type="ECO:0000313" key="5">
    <source>
        <dbReference type="EMBL" id="MCW8332820.1"/>
    </source>
</evidence>
<dbReference type="Proteomes" id="UP001155586">
    <property type="component" value="Unassembled WGS sequence"/>
</dbReference>
<proteinExistence type="inferred from homology"/>
<dbReference type="AlphaFoldDB" id="A0A9X3CBX4"/>
<dbReference type="GO" id="GO:0016772">
    <property type="term" value="F:transferase activity, transferring phosphorus-containing groups"/>
    <property type="evidence" value="ECO:0007669"/>
    <property type="project" value="InterPro"/>
</dbReference>
<keyword evidence="3" id="KW-0270">Exopolysaccharide synthesis</keyword>
<evidence type="ECO:0000256" key="2">
    <source>
        <dbReference type="ARBA" id="ARBA00022679"/>
    </source>
</evidence>
<keyword evidence="2" id="KW-0808">Transferase</keyword>
<keyword evidence="6" id="KW-1185">Reference proteome</keyword>
<comment type="caution">
    <text evidence="5">The sequence shown here is derived from an EMBL/GenBank/DDBJ whole genome shotgun (WGS) entry which is preliminary data.</text>
</comment>
<feature type="domain" description="Stealth protein CR2 conserved region 2" evidence="4">
    <location>
        <begin position="41"/>
        <end position="140"/>
    </location>
</feature>
<reference evidence="5" key="1">
    <citation type="submission" date="2022-02" db="EMBL/GenBank/DDBJ databases">
        <title>Vibrio sp. nov., a new bacterium isolated from Bohai sea, China.</title>
        <authorList>
            <person name="Yuan Y."/>
        </authorList>
    </citation>
    <scope>NUCLEOTIDE SEQUENCE</scope>
    <source>
        <strain evidence="5">DBSS07</strain>
    </source>
</reference>
<dbReference type="PANTHER" id="PTHR24045">
    <property type="match status" value="1"/>
</dbReference>
<evidence type="ECO:0000256" key="3">
    <source>
        <dbReference type="ARBA" id="ARBA00023169"/>
    </source>
</evidence>
<dbReference type="Pfam" id="PF11380">
    <property type="entry name" value="Stealth_CR2"/>
    <property type="match status" value="1"/>
</dbReference>